<feature type="repeat" description="WD" evidence="3">
    <location>
        <begin position="43"/>
        <end position="75"/>
    </location>
</feature>
<accession>A0A931F0D2</accession>
<dbReference type="AlphaFoldDB" id="A0A931F0D2"/>
<dbReference type="InterPro" id="IPR020472">
    <property type="entry name" value="WD40_PAC1"/>
</dbReference>
<protein>
    <recommendedName>
        <fullName evidence="6">WD40 repeat protein</fullName>
    </recommendedName>
</protein>
<evidence type="ECO:0000313" key="5">
    <source>
        <dbReference type="Proteomes" id="UP000605361"/>
    </source>
</evidence>
<dbReference type="RefSeq" id="WP_195895979.1">
    <property type="nucleotide sequence ID" value="NZ_JADOGI010000037.1"/>
</dbReference>
<feature type="repeat" description="WD" evidence="3">
    <location>
        <begin position="97"/>
        <end position="119"/>
    </location>
</feature>
<gene>
    <name evidence="4" type="ORF">ITP53_14950</name>
</gene>
<dbReference type="InterPro" id="IPR015943">
    <property type="entry name" value="WD40/YVTN_repeat-like_dom_sf"/>
</dbReference>
<comment type="caution">
    <text evidence="4">The sequence shown here is derived from an EMBL/GenBank/DDBJ whole genome shotgun (WGS) entry which is preliminary data.</text>
</comment>
<sequence>MRGHERLVWGAAFGADGTRLVSAGDDGTVRVWDPRGMGQVSVLRGHEGEAWVAAFGPDGRRVFSGGVDGTVRSWDWSAGTHRVLNRHEDEVVGLAVSIEFSRDGKLLTTAHGDGTVRLWRCTACEPVNDVLARVDRRLSGE</sequence>
<dbReference type="PROSITE" id="PS50294">
    <property type="entry name" value="WD_REPEATS_REGION"/>
    <property type="match status" value="2"/>
</dbReference>
<dbReference type="Gene3D" id="2.130.10.10">
    <property type="entry name" value="YVTN repeat-like/Quinoprotein amine dehydrogenase"/>
    <property type="match status" value="1"/>
</dbReference>
<dbReference type="PANTHER" id="PTHR19848:SF8">
    <property type="entry name" value="F-BOX AND WD REPEAT DOMAIN CONTAINING 7"/>
    <property type="match status" value="1"/>
</dbReference>
<evidence type="ECO:0000256" key="3">
    <source>
        <dbReference type="PROSITE-ProRule" id="PRU00221"/>
    </source>
</evidence>
<keyword evidence="5" id="KW-1185">Reference proteome</keyword>
<reference evidence="4" key="1">
    <citation type="submission" date="2020-11" db="EMBL/GenBank/DDBJ databases">
        <title>Whole-genome analyses of Nonomuraea sp. K274.</title>
        <authorList>
            <person name="Veyisoglu A."/>
        </authorList>
    </citation>
    <scope>NUCLEOTIDE SEQUENCE</scope>
    <source>
        <strain evidence="4">K274</strain>
    </source>
</reference>
<keyword evidence="1 3" id="KW-0853">WD repeat</keyword>
<dbReference type="Pfam" id="PF00400">
    <property type="entry name" value="WD40"/>
    <property type="match status" value="3"/>
</dbReference>
<dbReference type="InterPro" id="IPR036322">
    <property type="entry name" value="WD40_repeat_dom_sf"/>
</dbReference>
<evidence type="ECO:0008006" key="6">
    <source>
        <dbReference type="Google" id="ProtNLM"/>
    </source>
</evidence>
<dbReference type="SUPFAM" id="SSF50978">
    <property type="entry name" value="WD40 repeat-like"/>
    <property type="match status" value="1"/>
</dbReference>
<dbReference type="Proteomes" id="UP000605361">
    <property type="component" value="Unassembled WGS sequence"/>
</dbReference>
<proteinExistence type="predicted"/>
<dbReference type="EMBL" id="JADOGI010000037">
    <property type="protein sequence ID" value="MBF8187011.1"/>
    <property type="molecule type" value="Genomic_DNA"/>
</dbReference>
<dbReference type="PANTHER" id="PTHR19848">
    <property type="entry name" value="WD40 REPEAT PROTEIN"/>
    <property type="match status" value="1"/>
</dbReference>
<dbReference type="PRINTS" id="PR00320">
    <property type="entry name" value="GPROTEINBRPT"/>
</dbReference>
<dbReference type="PROSITE" id="PS50082">
    <property type="entry name" value="WD_REPEATS_2"/>
    <property type="match status" value="3"/>
</dbReference>
<organism evidence="4 5">
    <name type="scientific">Nonomuraea cypriaca</name>
    <dbReference type="NCBI Taxonomy" id="1187855"/>
    <lineage>
        <taxon>Bacteria</taxon>
        <taxon>Bacillati</taxon>
        <taxon>Actinomycetota</taxon>
        <taxon>Actinomycetes</taxon>
        <taxon>Streptosporangiales</taxon>
        <taxon>Streptosporangiaceae</taxon>
        <taxon>Nonomuraea</taxon>
    </lineage>
</organism>
<name>A0A931F0D2_9ACTN</name>
<keyword evidence="2" id="KW-0677">Repeat</keyword>
<dbReference type="SMART" id="SM00320">
    <property type="entry name" value="WD40"/>
    <property type="match status" value="3"/>
</dbReference>
<evidence type="ECO:0000256" key="2">
    <source>
        <dbReference type="ARBA" id="ARBA00022737"/>
    </source>
</evidence>
<feature type="repeat" description="WD" evidence="3">
    <location>
        <begin position="1"/>
        <end position="33"/>
    </location>
</feature>
<evidence type="ECO:0000313" key="4">
    <source>
        <dbReference type="EMBL" id="MBF8187011.1"/>
    </source>
</evidence>
<dbReference type="InterPro" id="IPR001680">
    <property type="entry name" value="WD40_rpt"/>
</dbReference>
<evidence type="ECO:0000256" key="1">
    <source>
        <dbReference type="ARBA" id="ARBA00022574"/>
    </source>
</evidence>